<evidence type="ECO:0000313" key="7">
    <source>
        <dbReference type="EMBL" id="GFR97630.1"/>
    </source>
</evidence>
<gene>
    <name evidence="7" type="ORF">ElyMa_000997700</name>
</gene>
<keyword evidence="8" id="KW-1185">Reference proteome</keyword>
<comment type="caution">
    <text evidence="7">The sequence shown here is derived from an EMBL/GenBank/DDBJ whole genome shotgun (WGS) entry which is preliminary data.</text>
</comment>
<keyword evidence="4 5" id="KW-0472">Membrane</keyword>
<dbReference type="InterPro" id="IPR017452">
    <property type="entry name" value="GPCR_Rhodpsn_7TM"/>
</dbReference>
<evidence type="ECO:0000256" key="1">
    <source>
        <dbReference type="ARBA" id="ARBA00004370"/>
    </source>
</evidence>
<comment type="subcellular location">
    <subcellularLocation>
        <location evidence="1">Membrane</location>
    </subcellularLocation>
</comment>
<feature type="transmembrane region" description="Helical" evidence="5">
    <location>
        <begin position="217"/>
        <end position="241"/>
    </location>
</feature>
<keyword evidence="3 5" id="KW-1133">Transmembrane helix</keyword>
<evidence type="ECO:0000313" key="8">
    <source>
        <dbReference type="Proteomes" id="UP000762676"/>
    </source>
</evidence>
<evidence type="ECO:0000256" key="4">
    <source>
        <dbReference type="ARBA" id="ARBA00023136"/>
    </source>
</evidence>
<feature type="transmembrane region" description="Helical" evidence="5">
    <location>
        <begin position="284"/>
        <end position="307"/>
    </location>
</feature>
<dbReference type="PANTHER" id="PTHR45698">
    <property type="entry name" value="TRACE AMINE-ASSOCIATED RECEPTOR 19N-RELATED"/>
    <property type="match status" value="1"/>
</dbReference>
<dbReference type="EMBL" id="BMAT01002037">
    <property type="protein sequence ID" value="GFR97630.1"/>
    <property type="molecule type" value="Genomic_DNA"/>
</dbReference>
<dbReference type="AlphaFoldDB" id="A0AAV4HJP2"/>
<dbReference type="PROSITE" id="PS50262">
    <property type="entry name" value="G_PROTEIN_RECEP_F1_2"/>
    <property type="match status" value="1"/>
</dbReference>
<organism evidence="7 8">
    <name type="scientific">Elysia marginata</name>
    <dbReference type="NCBI Taxonomy" id="1093978"/>
    <lineage>
        <taxon>Eukaryota</taxon>
        <taxon>Metazoa</taxon>
        <taxon>Spiralia</taxon>
        <taxon>Lophotrochozoa</taxon>
        <taxon>Mollusca</taxon>
        <taxon>Gastropoda</taxon>
        <taxon>Heterobranchia</taxon>
        <taxon>Euthyneura</taxon>
        <taxon>Panpulmonata</taxon>
        <taxon>Sacoglossa</taxon>
        <taxon>Placobranchoidea</taxon>
        <taxon>Plakobranchidae</taxon>
        <taxon>Elysia</taxon>
    </lineage>
</organism>
<dbReference type="Proteomes" id="UP000762676">
    <property type="component" value="Unassembled WGS sequence"/>
</dbReference>
<evidence type="ECO:0000256" key="3">
    <source>
        <dbReference type="ARBA" id="ARBA00022989"/>
    </source>
</evidence>
<keyword evidence="7" id="KW-0675">Receptor</keyword>
<evidence type="ECO:0000256" key="2">
    <source>
        <dbReference type="ARBA" id="ARBA00022692"/>
    </source>
</evidence>
<dbReference type="GO" id="GO:0016020">
    <property type="term" value="C:membrane"/>
    <property type="evidence" value="ECO:0007669"/>
    <property type="project" value="UniProtKB-SubCell"/>
</dbReference>
<dbReference type="InterPro" id="IPR000276">
    <property type="entry name" value="GPCR_Rhodpsn"/>
</dbReference>
<dbReference type="SUPFAM" id="SSF81321">
    <property type="entry name" value="Family A G protein-coupled receptor-like"/>
    <property type="match status" value="1"/>
</dbReference>
<dbReference type="Pfam" id="PF00001">
    <property type="entry name" value="7tm_1"/>
    <property type="match status" value="1"/>
</dbReference>
<feature type="transmembrane region" description="Helical" evidence="5">
    <location>
        <begin position="163"/>
        <end position="184"/>
    </location>
</feature>
<proteinExistence type="predicted"/>
<dbReference type="PANTHER" id="PTHR45698:SF1">
    <property type="entry name" value="TRACE AMINE-ASSOCIATED RECEPTOR 13C-LIKE"/>
    <property type="match status" value="1"/>
</dbReference>
<feature type="transmembrane region" description="Helical" evidence="5">
    <location>
        <begin position="327"/>
        <end position="354"/>
    </location>
</feature>
<sequence>MENTERNLSLNVTPVSLSESACCPQLTRGFLTVGQFFSLLAQSSYLSLPVAFIGVTGNIIILVTYHRIGFSSSINISYFALAVSDLFCVLSNTWMAVCFVPAFTRFASRYFRVGGVVSVTGAWTCECFTRITAYITAFISIERCVSVVLPLKVSTIFTRKRTCIALAVIYSVNIALGSYGFVLIRFTRIWSPRYNTTIVSTRRVSSSLLETLYEVVLFFQSFPAVLIPLVTIIVCTAFLSLHLTRSATWRSSLYGKDGGIDSSGNKKEDRSKATKSRSLKELQLAKTVVIIAIVFIVCSSPNAINVLVASALPQYRGSGTYGNTFRFVNFATLALSMVNSSANFFIYLSTGTIFRRAVKRLFRLEG</sequence>
<feature type="transmembrane region" description="Helical" evidence="5">
    <location>
        <begin position="45"/>
        <end position="66"/>
    </location>
</feature>
<feature type="transmembrane region" description="Helical" evidence="5">
    <location>
        <begin position="78"/>
        <end position="103"/>
    </location>
</feature>
<accession>A0AAV4HJP2</accession>
<name>A0AAV4HJP2_9GAST</name>
<dbReference type="PRINTS" id="PR00237">
    <property type="entry name" value="GPCRRHODOPSN"/>
</dbReference>
<evidence type="ECO:0000256" key="5">
    <source>
        <dbReference type="SAM" id="Phobius"/>
    </source>
</evidence>
<feature type="domain" description="G-protein coupled receptors family 1 profile" evidence="6">
    <location>
        <begin position="57"/>
        <end position="347"/>
    </location>
</feature>
<reference evidence="7 8" key="1">
    <citation type="journal article" date="2021" name="Elife">
        <title>Chloroplast acquisition without the gene transfer in kleptoplastic sea slugs, Plakobranchus ocellatus.</title>
        <authorList>
            <person name="Maeda T."/>
            <person name="Takahashi S."/>
            <person name="Yoshida T."/>
            <person name="Shimamura S."/>
            <person name="Takaki Y."/>
            <person name="Nagai Y."/>
            <person name="Toyoda A."/>
            <person name="Suzuki Y."/>
            <person name="Arimoto A."/>
            <person name="Ishii H."/>
            <person name="Satoh N."/>
            <person name="Nishiyama T."/>
            <person name="Hasebe M."/>
            <person name="Maruyama T."/>
            <person name="Minagawa J."/>
            <person name="Obokata J."/>
            <person name="Shigenobu S."/>
        </authorList>
    </citation>
    <scope>NUCLEOTIDE SEQUENCE [LARGE SCALE GENOMIC DNA]</scope>
</reference>
<evidence type="ECO:0000259" key="6">
    <source>
        <dbReference type="PROSITE" id="PS50262"/>
    </source>
</evidence>
<dbReference type="GO" id="GO:0004930">
    <property type="term" value="F:G protein-coupled receptor activity"/>
    <property type="evidence" value="ECO:0007669"/>
    <property type="project" value="InterPro"/>
</dbReference>
<dbReference type="SMART" id="SM01381">
    <property type="entry name" value="7TM_GPCR_Srsx"/>
    <property type="match status" value="1"/>
</dbReference>
<protein>
    <submittedName>
        <fullName evidence="7">Chemosensory receptor A</fullName>
    </submittedName>
</protein>
<keyword evidence="2 5" id="KW-0812">Transmembrane</keyword>
<dbReference type="Gene3D" id="1.20.1070.10">
    <property type="entry name" value="Rhodopsin 7-helix transmembrane proteins"/>
    <property type="match status" value="1"/>
</dbReference>